<comment type="caution">
    <text evidence="3">The sequence shown here is derived from an EMBL/GenBank/DDBJ whole genome shotgun (WGS) entry which is preliminary data.</text>
</comment>
<evidence type="ECO:0000256" key="2">
    <source>
        <dbReference type="SAM" id="SignalP"/>
    </source>
</evidence>
<feature type="signal peptide" evidence="2">
    <location>
        <begin position="1"/>
        <end position="18"/>
    </location>
</feature>
<proteinExistence type="predicted"/>
<keyword evidence="2" id="KW-0732">Signal</keyword>
<keyword evidence="1" id="KW-0812">Transmembrane</keyword>
<keyword evidence="1" id="KW-1133">Transmembrane helix</keyword>
<gene>
    <name evidence="3" type="ORF">L0U89_09685</name>
</gene>
<dbReference type="RefSeq" id="WP_234861329.1">
    <property type="nucleotide sequence ID" value="NZ_JAKEVZ010000006.1"/>
</dbReference>
<feature type="transmembrane region" description="Helical" evidence="1">
    <location>
        <begin position="46"/>
        <end position="65"/>
    </location>
</feature>
<sequence>MKKWIILLLMAWSLQASAQEKIEITSEDYQNSGVEMADAMRADGKIYVLVGIICIVFAGITVYVIQTNRRVSRLEKLLESQE</sequence>
<evidence type="ECO:0000256" key="1">
    <source>
        <dbReference type="SAM" id="Phobius"/>
    </source>
</evidence>
<keyword evidence="4" id="KW-1185">Reference proteome</keyword>
<name>A0ABS9BVG5_9BACT</name>
<protein>
    <submittedName>
        <fullName evidence="3">CcmD family protein</fullName>
    </submittedName>
</protein>
<dbReference type="Proteomes" id="UP001201449">
    <property type="component" value="Unassembled WGS sequence"/>
</dbReference>
<keyword evidence="1" id="KW-0472">Membrane</keyword>
<dbReference type="EMBL" id="JAKEVZ010000006">
    <property type="protein sequence ID" value="MCF1751340.1"/>
    <property type="molecule type" value="Genomic_DNA"/>
</dbReference>
<feature type="chain" id="PRO_5045367618" evidence="2">
    <location>
        <begin position="19"/>
        <end position="82"/>
    </location>
</feature>
<organism evidence="3 4">
    <name type="scientific">Mariniradius sediminis</name>
    <dbReference type="NCBI Taxonomy" id="2909237"/>
    <lineage>
        <taxon>Bacteria</taxon>
        <taxon>Pseudomonadati</taxon>
        <taxon>Bacteroidota</taxon>
        <taxon>Cytophagia</taxon>
        <taxon>Cytophagales</taxon>
        <taxon>Cyclobacteriaceae</taxon>
        <taxon>Mariniradius</taxon>
    </lineage>
</organism>
<evidence type="ECO:0000313" key="4">
    <source>
        <dbReference type="Proteomes" id="UP001201449"/>
    </source>
</evidence>
<reference evidence="3 4" key="1">
    <citation type="submission" date="2022-01" db="EMBL/GenBank/DDBJ databases">
        <title>Mariniradius saccharolyticus sp. nov., isolated from sediment of a river.</title>
        <authorList>
            <person name="Liu H."/>
        </authorList>
    </citation>
    <scope>NUCLEOTIDE SEQUENCE [LARGE SCALE GENOMIC DNA]</scope>
    <source>
        <strain evidence="3 4">RY-2</strain>
    </source>
</reference>
<accession>A0ABS9BVG5</accession>
<dbReference type="Pfam" id="PF20077">
    <property type="entry name" value="CcmD_alt"/>
    <property type="match status" value="1"/>
</dbReference>
<evidence type="ECO:0000313" key="3">
    <source>
        <dbReference type="EMBL" id="MCF1751340.1"/>
    </source>
</evidence>